<evidence type="ECO:0000313" key="1">
    <source>
        <dbReference type="EMBL" id="PJE97641.1"/>
    </source>
</evidence>
<reference evidence="1 2" key="1">
    <citation type="submission" date="2017-11" db="EMBL/GenBank/DDBJ databases">
        <title>Streptomyces carmine sp. nov., a novel actinomycete isolated from Sophora alopecuroides in Xinjiang, China.</title>
        <authorList>
            <person name="Wang Y."/>
            <person name="Luo X."/>
            <person name="Wan C."/>
            <person name="Zhang L."/>
        </authorList>
    </citation>
    <scope>NUCLEOTIDE SEQUENCE [LARGE SCALE GENOMIC DNA]</scope>
    <source>
        <strain evidence="1 2">TRM SA0054</strain>
    </source>
</reference>
<comment type="caution">
    <text evidence="1">The sequence shown here is derived from an EMBL/GenBank/DDBJ whole genome shotgun (WGS) entry which is preliminary data.</text>
</comment>
<dbReference type="AlphaFoldDB" id="A0A2M8M0A9"/>
<dbReference type="EMBL" id="PGGW01000039">
    <property type="protein sequence ID" value="PJE97641.1"/>
    <property type="molecule type" value="Genomic_DNA"/>
</dbReference>
<protein>
    <submittedName>
        <fullName evidence="1">Uncharacterized protein</fullName>
    </submittedName>
</protein>
<dbReference type="Proteomes" id="UP000230407">
    <property type="component" value="Unassembled WGS sequence"/>
</dbReference>
<keyword evidence="2" id="KW-1185">Reference proteome</keyword>
<organism evidence="1 2">
    <name type="scientific">Streptomyces carminius</name>
    <dbReference type="NCBI Taxonomy" id="2665496"/>
    <lineage>
        <taxon>Bacteria</taxon>
        <taxon>Bacillati</taxon>
        <taxon>Actinomycetota</taxon>
        <taxon>Actinomycetes</taxon>
        <taxon>Kitasatosporales</taxon>
        <taxon>Streptomycetaceae</taxon>
        <taxon>Streptomyces</taxon>
    </lineage>
</organism>
<accession>A0A2M8M0A9</accession>
<sequence length="441" mass="49004">MGTGAKFSMSWEWESASGMKLDEHRVTWARLEISAGGETVTRIEDLDSGSSRRSVFVPLYPLAEWISFNWWILLHNSRLSRPDAVANFDRLRLVDPGYKRNNFRSIGDGFAWPDLVIYSAGAHTNISWRPYSSPVARWKIRYIGAGDCSVDSQDLRTELARFVDSVIVRLEECGVRGTALQNEWESITGADPEEEQYCRAAARLGLDPYSEAAKHESEILRVAEEVPEALLGDFMDAVDISRTPESLDWISRCMRAVDVSASEPLADVRSIRSALTARRASVSPFKPWESGWAQARAARGAASLGPLQRFSPGDYFEVSEIPSPEDRIQAFGKNSGQGGKLIVGAPQGNARTRNFLLGRALWHSVAEPENRFLVTNSYTDRQKTERAFAAELLAPASGIAELLKKDPWAASLDDIDEVAEHFQVSSVLIKHQIENQLMSAG</sequence>
<evidence type="ECO:0000313" key="2">
    <source>
        <dbReference type="Proteomes" id="UP000230407"/>
    </source>
</evidence>
<gene>
    <name evidence="1" type="ORF">CUT44_10890</name>
</gene>
<name>A0A2M8M0A9_9ACTN</name>
<proteinExistence type="predicted"/>